<evidence type="ECO:0000256" key="1">
    <source>
        <dbReference type="SAM" id="Phobius"/>
    </source>
</evidence>
<accession>A0A8J9ZJK4</accession>
<keyword evidence="1" id="KW-1133">Transmembrane helix</keyword>
<protein>
    <submittedName>
        <fullName evidence="2">Hypp1676 protein</fullName>
    </submittedName>
</protein>
<keyword evidence="1" id="KW-0812">Transmembrane</keyword>
<feature type="transmembrane region" description="Helical" evidence="1">
    <location>
        <begin position="12"/>
        <end position="30"/>
    </location>
</feature>
<dbReference type="Proteomes" id="UP000838412">
    <property type="component" value="Chromosome 3"/>
</dbReference>
<keyword evidence="1" id="KW-0472">Membrane</keyword>
<dbReference type="AlphaFoldDB" id="A0A8J9ZJK4"/>
<keyword evidence="3" id="KW-1185">Reference proteome</keyword>
<dbReference type="EMBL" id="OV696688">
    <property type="protein sequence ID" value="CAH1256534.1"/>
    <property type="molecule type" value="Genomic_DNA"/>
</dbReference>
<proteinExistence type="predicted"/>
<reference evidence="2" key="1">
    <citation type="submission" date="2022-01" db="EMBL/GenBank/DDBJ databases">
        <authorList>
            <person name="Braso-Vives M."/>
        </authorList>
    </citation>
    <scope>NUCLEOTIDE SEQUENCE</scope>
</reference>
<evidence type="ECO:0000313" key="2">
    <source>
        <dbReference type="EMBL" id="CAH1256534.1"/>
    </source>
</evidence>
<evidence type="ECO:0000313" key="3">
    <source>
        <dbReference type="Proteomes" id="UP000838412"/>
    </source>
</evidence>
<sequence>MASSSRTMLRNLAVPMILYLLIVVMITAYFRPRYRLLYHDSGEQSAGYERRLLGTQSESDWETRMANIHQERRTALDMACQKFNMKARMRHS</sequence>
<organism evidence="2 3">
    <name type="scientific">Branchiostoma lanceolatum</name>
    <name type="common">Common lancelet</name>
    <name type="synonym">Amphioxus lanceolatum</name>
    <dbReference type="NCBI Taxonomy" id="7740"/>
    <lineage>
        <taxon>Eukaryota</taxon>
        <taxon>Metazoa</taxon>
        <taxon>Chordata</taxon>
        <taxon>Cephalochordata</taxon>
        <taxon>Leptocardii</taxon>
        <taxon>Amphioxiformes</taxon>
        <taxon>Branchiostomatidae</taxon>
        <taxon>Branchiostoma</taxon>
    </lineage>
</organism>
<gene>
    <name evidence="2" type="primary">Hypp1676</name>
    <name evidence="2" type="ORF">BLAG_LOCUS14808</name>
</gene>
<name>A0A8J9ZJK4_BRALA</name>